<feature type="compositionally biased region" description="Polar residues" evidence="4">
    <location>
        <begin position="33"/>
        <end position="43"/>
    </location>
</feature>
<dbReference type="InterPro" id="IPR005122">
    <property type="entry name" value="Uracil-DNA_glycosylase-like"/>
</dbReference>
<evidence type="ECO:0000313" key="7">
    <source>
        <dbReference type="Proteomes" id="UP001161017"/>
    </source>
</evidence>
<dbReference type="SUPFAM" id="SSF52141">
    <property type="entry name" value="Uracil-DNA glycosylase-like"/>
    <property type="match status" value="1"/>
</dbReference>
<organism evidence="6 7">
    <name type="scientific">Ramalina farinacea</name>
    <dbReference type="NCBI Taxonomy" id="258253"/>
    <lineage>
        <taxon>Eukaryota</taxon>
        <taxon>Fungi</taxon>
        <taxon>Dikarya</taxon>
        <taxon>Ascomycota</taxon>
        <taxon>Pezizomycotina</taxon>
        <taxon>Lecanoromycetes</taxon>
        <taxon>OSLEUM clade</taxon>
        <taxon>Lecanoromycetidae</taxon>
        <taxon>Lecanorales</taxon>
        <taxon>Lecanorineae</taxon>
        <taxon>Ramalinaceae</taxon>
        <taxon>Ramalina</taxon>
    </lineage>
</organism>
<evidence type="ECO:0000256" key="2">
    <source>
        <dbReference type="ARBA" id="ARBA00022801"/>
    </source>
</evidence>
<protein>
    <submittedName>
        <fullName evidence="6">Uracil DNA N-glycosylase Thp1</fullName>
        <ecNumber evidence="6">3.2.2.29</ecNumber>
    </submittedName>
</protein>
<dbReference type="AlphaFoldDB" id="A0AA43QPG3"/>
<reference evidence="6" key="1">
    <citation type="journal article" date="2023" name="Genome Biol. Evol.">
        <title>First Whole Genome Sequence and Flow Cytometry Genome Size Data for the Lichen-Forming Fungus Ramalina farinacea (Ascomycota).</title>
        <authorList>
            <person name="Llewellyn T."/>
            <person name="Mian S."/>
            <person name="Hill R."/>
            <person name="Leitch I.J."/>
            <person name="Gaya E."/>
        </authorList>
    </citation>
    <scope>NUCLEOTIDE SEQUENCE</scope>
    <source>
        <strain evidence="6">LIQ254RAFAR</strain>
    </source>
</reference>
<dbReference type="InterPro" id="IPR015637">
    <property type="entry name" value="MUG/TDG"/>
</dbReference>
<dbReference type="Pfam" id="PF03167">
    <property type="entry name" value="UDG"/>
    <property type="match status" value="1"/>
</dbReference>
<feature type="domain" description="Uracil-DNA glycosylase-like" evidence="5">
    <location>
        <begin position="88"/>
        <end position="258"/>
    </location>
</feature>
<comment type="caution">
    <text evidence="6">The sequence shown here is derived from an EMBL/GenBank/DDBJ whole genome shotgun (WGS) entry which is preliminary data.</text>
</comment>
<dbReference type="PANTHER" id="PTHR12159">
    <property type="entry name" value="G/T AND G/U MISMATCH-SPECIFIC DNA GLYCOSYLASE"/>
    <property type="match status" value="1"/>
</dbReference>
<dbReference type="FunFam" id="3.40.470.10:FF:000010">
    <property type="entry name" value="G/U mismatch-specific DNA glycosylase"/>
    <property type="match status" value="1"/>
</dbReference>
<feature type="region of interest" description="Disordered" evidence="4">
    <location>
        <begin position="1"/>
        <end position="77"/>
    </location>
</feature>
<evidence type="ECO:0000256" key="3">
    <source>
        <dbReference type="ARBA" id="ARBA00023204"/>
    </source>
</evidence>
<dbReference type="EMBL" id="JAPUFD010000011">
    <property type="protein sequence ID" value="MDI1490198.1"/>
    <property type="molecule type" value="Genomic_DNA"/>
</dbReference>
<dbReference type="CDD" id="cd10028">
    <property type="entry name" value="UDG-F2_TDG_MUG"/>
    <property type="match status" value="1"/>
</dbReference>
<keyword evidence="2 6" id="KW-0378">Hydrolase</keyword>
<evidence type="ECO:0000256" key="1">
    <source>
        <dbReference type="ARBA" id="ARBA00022763"/>
    </source>
</evidence>
<evidence type="ECO:0000259" key="5">
    <source>
        <dbReference type="Pfam" id="PF03167"/>
    </source>
</evidence>
<dbReference type="Proteomes" id="UP001161017">
    <property type="component" value="Unassembled WGS sequence"/>
</dbReference>
<name>A0AA43QPG3_9LECA</name>
<dbReference type="EC" id="3.2.2.29" evidence="6"/>
<keyword evidence="1" id="KW-0227">DNA damage</keyword>
<gene>
    <name evidence="6" type="primary">thp1</name>
    <name evidence="6" type="ORF">OHK93_001398</name>
</gene>
<feature type="region of interest" description="Disordered" evidence="4">
    <location>
        <begin position="266"/>
        <end position="289"/>
    </location>
</feature>
<keyword evidence="7" id="KW-1185">Reference proteome</keyword>
<dbReference type="GO" id="GO:0006285">
    <property type="term" value="P:base-excision repair, AP site formation"/>
    <property type="evidence" value="ECO:0007669"/>
    <property type="project" value="InterPro"/>
</dbReference>
<proteinExistence type="predicted"/>
<dbReference type="Gene3D" id="3.40.470.10">
    <property type="entry name" value="Uracil-DNA glycosylase-like domain"/>
    <property type="match status" value="1"/>
</dbReference>
<dbReference type="InterPro" id="IPR036895">
    <property type="entry name" value="Uracil-DNA_glycosylase-like_sf"/>
</dbReference>
<dbReference type="PANTHER" id="PTHR12159:SF9">
    <property type="entry name" value="G_T MISMATCH-SPECIFIC THYMINE DNA GLYCOSYLASE"/>
    <property type="match status" value="1"/>
</dbReference>
<evidence type="ECO:0000256" key="4">
    <source>
        <dbReference type="SAM" id="MobiDB-lite"/>
    </source>
</evidence>
<sequence length="289" mass="31876">MAEPSKSTFTPSIQRFALNSDSTSTPTSPPIKINTTTHLTRAQTAPRGKRKANPPPSTSPRKRPKRNAAPSNPTINNLTDSLLPNLITLFIGLNPGLRTASSGHAYAHPSNLFWKLLHKSRCTPRLCLPSEDRLLPQLYALGFTNLVERPTRDGSSLSSTEMDAGVGVLEAKVREWRPESVCIVGKGIWEAVWRVRHGRKIRGGEFRYGWQDKGENMGVIADDGGGAWEGASVFVATTTSGLAAGMRPHEKEEVWRGLGEWVEGRRRERGIPDEGRREGEVDNDRGYTD</sequence>
<feature type="compositionally biased region" description="Polar residues" evidence="4">
    <location>
        <begin position="1"/>
        <end position="21"/>
    </location>
</feature>
<evidence type="ECO:0000313" key="6">
    <source>
        <dbReference type="EMBL" id="MDI1490198.1"/>
    </source>
</evidence>
<dbReference type="GO" id="GO:0141016">
    <property type="term" value="F:G/T mismatch-specific thymine-DNA glycosylase activity"/>
    <property type="evidence" value="ECO:0007669"/>
    <property type="project" value="UniProtKB-EC"/>
</dbReference>
<keyword evidence="6" id="KW-0326">Glycosidase</keyword>
<keyword evidence="3" id="KW-0234">DNA repair</keyword>
<accession>A0AA43QPG3</accession>
<dbReference type="GO" id="GO:0004844">
    <property type="term" value="F:uracil DNA N-glycosylase activity"/>
    <property type="evidence" value="ECO:0007669"/>
    <property type="project" value="TreeGrafter"/>
</dbReference>